<evidence type="ECO:0000256" key="1">
    <source>
        <dbReference type="SAM" id="SignalP"/>
    </source>
</evidence>
<comment type="caution">
    <text evidence="3">The sequence shown here is derived from an EMBL/GenBank/DDBJ whole genome shotgun (WGS) entry which is preliminary data.</text>
</comment>
<dbReference type="PATRIC" id="fig|54915.3.peg.1927"/>
<feature type="chain" id="PRO_5005533427" evidence="1">
    <location>
        <begin position="27"/>
        <end position="250"/>
    </location>
</feature>
<dbReference type="NCBIfam" id="NF035925">
    <property type="entry name" value="Geo26A_fam"/>
    <property type="match status" value="1"/>
</dbReference>
<dbReference type="Proteomes" id="UP000036834">
    <property type="component" value="Unassembled WGS sequence"/>
</dbReference>
<reference evidence="3" key="2">
    <citation type="submission" date="2015-07" db="EMBL/GenBank/DDBJ databases">
        <title>MeaNS - Measles Nucleotide Surveillance Program.</title>
        <authorList>
            <person name="Tran T."/>
            <person name="Druce J."/>
        </authorList>
    </citation>
    <scope>NUCLEOTIDE SEQUENCE</scope>
    <source>
        <strain evidence="3">DSM 9887</strain>
    </source>
</reference>
<reference evidence="4" key="1">
    <citation type="submission" date="2015-07" db="EMBL/GenBank/DDBJ databases">
        <title>Genome sequencing project for genomic taxonomy and phylogenomics of Bacillus-like bacteria.</title>
        <authorList>
            <person name="Liu B."/>
            <person name="Wang J."/>
            <person name="Zhu Y."/>
            <person name="Liu G."/>
            <person name="Chen Q."/>
            <person name="Chen Z."/>
            <person name="Lan J."/>
            <person name="Che J."/>
            <person name="Ge C."/>
            <person name="Shi H."/>
            <person name="Pan Z."/>
            <person name="Liu X."/>
        </authorList>
    </citation>
    <scope>NUCLEOTIDE SEQUENCE [LARGE SCALE GENOMIC DNA]</scope>
    <source>
        <strain evidence="4">DSM 9887</strain>
    </source>
</reference>
<evidence type="ECO:0000313" key="3">
    <source>
        <dbReference type="EMBL" id="KNB70213.1"/>
    </source>
</evidence>
<dbReference type="STRING" id="54915.ADS79_14690"/>
<dbReference type="AlphaFoldDB" id="A0A0K9YN93"/>
<dbReference type="EMBL" id="LGIQ01000009">
    <property type="protein sequence ID" value="KNB70213.1"/>
    <property type="molecule type" value="Genomic_DNA"/>
</dbReference>
<evidence type="ECO:0000313" key="5">
    <source>
        <dbReference type="Proteomes" id="UP000319578"/>
    </source>
</evidence>
<protein>
    <submittedName>
        <fullName evidence="3">Uncharacterized protein</fullName>
    </submittedName>
</protein>
<sequence length="250" mass="27465">MKKALLATSLSLTLLASVALPTSANSQDSIQSSQKSSQKIVVNDNGQNVVANVDILQDDNKIRKVKVTVGNNTSIVEYDKVSQVFTINENGAISKIDQRAAEMKLSNNKRAAAKDIGDYDLIDSYSEWWYDSYYDIYYYDKVNRYFWAISNGDRSKTTWETSSNASDLKEFRSTLNTLRSHERSAEVAAGVIATSVTAAVLSAPATAGIGTIIGLAVGAGATMYAAEKYWNAVSTYRDLRYVYARVTIQS</sequence>
<gene>
    <name evidence="3" type="ORF">ADS79_14690</name>
    <name evidence="2" type="ORF">BRE01_60430</name>
</gene>
<evidence type="ECO:0000313" key="4">
    <source>
        <dbReference type="Proteomes" id="UP000036834"/>
    </source>
</evidence>
<dbReference type="Proteomes" id="UP000319578">
    <property type="component" value="Unassembled WGS sequence"/>
</dbReference>
<dbReference type="RefSeq" id="WP_049739182.1">
    <property type="nucleotide sequence ID" value="NZ_BJON01000028.1"/>
</dbReference>
<keyword evidence="5" id="KW-1185">Reference proteome</keyword>
<organism evidence="3 4">
    <name type="scientific">Brevibacillus reuszeri</name>
    <dbReference type="NCBI Taxonomy" id="54915"/>
    <lineage>
        <taxon>Bacteria</taxon>
        <taxon>Bacillati</taxon>
        <taxon>Bacillota</taxon>
        <taxon>Bacilli</taxon>
        <taxon>Bacillales</taxon>
        <taxon>Paenibacillaceae</taxon>
        <taxon>Brevibacillus</taxon>
    </lineage>
</organism>
<accession>A0A0K9YN93</accession>
<evidence type="ECO:0000313" key="2">
    <source>
        <dbReference type="EMBL" id="GED72341.1"/>
    </source>
</evidence>
<dbReference type="EMBL" id="BJON01000028">
    <property type="protein sequence ID" value="GED72341.1"/>
    <property type="molecule type" value="Genomic_DNA"/>
</dbReference>
<reference evidence="2 5" key="3">
    <citation type="submission" date="2019-06" db="EMBL/GenBank/DDBJ databases">
        <title>Whole genome shotgun sequence of Brevibacillus reuszeri NBRC 15719.</title>
        <authorList>
            <person name="Hosoyama A."/>
            <person name="Uohara A."/>
            <person name="Ohji S."/>
            <person name="Ichikawa N."/>
        </authorList>
    </citation>
    <scope>NUCLEOTIDE SEQUENCE [LARGE SCALE GENOMIC DNA]</scope>
    <source>
        <strain evidence="2 5">NBRC 15719</strain>
    </source>
</reference>
<feature type="signal peptide" evidence="1">
    <location>
        <begin position="1"/>
        <end position="26"/>
    </location>
</feature>
<name>A0A0K9YN93_9BACL</name>
<keyword evidence="1" id="KW-0732">Signal</keyword>
<proteinExistence type="predicted"/>